<sequence length="95" mass="10028">MSSSSPASAQVTSPAPSRPQHPPTPPPAHVHAPSPAPLFILNTPRHVGDDTASRTVMHIVNRIIDGGGEDGAAQAQSQMQMLKHAHTGSSNKRWQ</sequence>
<dbReference type="Proteomes" id="UP000565441">
    <property type="component" value="Unassembled WGS sequence"/>
</dbReference>
<organism evidence="2 3">
    <name type="scientific">Tricholomella constricta</name>
    <dbReference type="NCBI Taxonomy" id="117010"/>
    <lineage>
        <taxon>Eukaryota</taxon>
        <taxon>Fungi</taxon>
        <taxon>Dikarya</taxon>
        <taxon>Basidiomycota</taxon>
        <taxon>Agaricomycotina</taxon>
        <taxon>Agaricomycetes</taxon>
        <taxon>Agaricomycetidae</taxon>
        <taxon>Agaricales</taxon>
        <taxon>Tricholomatineae</taxon>
        <taxon>Lyophyllaceae</taxon>
        <taxon>Tricholomella</taxon>
    </lineage>
</organism>
<comment type="caution">
    <text evidence="2">The sequence shown here is derived from an EMBL/GenBank/DDBJ whole genome shotgun (WGS) entry which is preliminary data.</text>
</comment>
<proteinExistence type="predicted"/>
<reference evidence="2 3" key="1">
    <citation type="journal article" date="2020" name="ISME J.">
        <title>Uncovering the hidden diversity of litter-decomposition mechanisms in mushroom-forming fungi.</title>
        <authorList>
            <person name="Floudas D."/>
            <person name="Bentzer J."/>
            <person name="Ahren D."/>
            <person name="Johansson T."/>
            <person name="Persson P."/>
            <person name="Tunlid A."/>
        </authorList>
    </citation>
    <scope>NUCLEOTIDE SEQUENCE [LARGE SCALE GENOMIC DNA]</scope>
    <source>
        <strain evidence="2 3">CBS 661.87</strain>
    </source>
</reference>
<evidence type="ECO:0000313" key="3">
    <source>
        <dbReference type="Proteomes" id="UP000565441"/>
    </source>
</evidence>
<dbReference type="AlphaFoldDB" id="A0A8H5H2X8"/>
<protein>
    <submittedName>
        <fullName evidence="2">Uncharacterized protein</fullName>
    </submittedName>
</protein>
<gene>
    <name evidence="2" type="ORF">D9615_007912</name>
</gene>
<name>A0A8H5H2X8_9AGAR</name>
<keyword evidence="3" id="KW-1185">Reference proteome</keyword>
<evidence type="ECO:0000313" key="2">
    <source>
        <dbReference type="EMBL" id="KAF5375435.1"/>
    </source>
</evidence>
<feature type="compositionally biased region" description="Low complexity" evidence="1">
    <location>
        <begin position="1"/>
        <end position="15"/>
    </location>
</feature>
<feature type="compositionally biased region" description="Pro residues" evidence="1">
    <location>
        <begin position="16"/>
        <end position="28"/>
    </location>
</feature>
<feature type="region of interest" description="Disordered" evidence="1">
    <location>
        <begin position="1"/>
        <end position="49"/>
    </location>
</feature>
<evidence type="ECO:0000256" key="1">
    <source>
        <dbReference type="SAM" id="MobiDB-lite"/>
    </source>
</evidence>
<accession>A0A8H5H2X8</accession>
<dbReference type="EMBL" id="JAACJP010000034">
    <property type="protein sequence ID" value="KAF5375435.1"/>
    <property type="molecule type" value="Genomic_DNA"/>
</dbReference>
<feature type="region of interest" description="Disordered" evidence="1">
    <location>
        <begin position="67"/>
        <end position="95"/>
    </location>
</feature>